<proteinExistence type="predicted"/>
<accession>A0A9D4XP78</accession>
<protein>
    <submittedName>
        <fullName evidence="1">Uncharacterized protein</fullName>
    </submittedName>
</protein>
<dbReference type="Proteomes" id="UP001058974">
    <property type="component" value="Chromosome 3"/>
</dbReference>
<dbReference type="Gramene" id="Psat0s4167g0040.1">
    <property type="protein sequence ID" value="Psat0s4167g0040.1.cds"/>
    <property type="gene ID" value="Psat0s4167g0040"/>
</dbReference>
<organism evidence="1 2">
    <name type="scientific">Pisum sativum</name>
    <name type="common">Garden pea</name>
    <name type="synonym">Lathyrus oleraceus</name>
    <dbReference type="NCBI Taxonomy" id="3888"/>
    <lineage>
        <taxon>Eukaryota</taxon>
        <taxon>Viridiplantae</taxon>
        <taxon>Streptophyta</taxon>
        <taxon>Embryophyta</taxon>
        <taxon>Tracheophyta</taxon>
        <taxon>Spermatophyta</taxon>
        <taxon>Magnoliopsida</taxon>
        <taxon>eudicotyledons</taxon>
        <taxon>Gunneridae</taxon>
        <taxon>Pentapetalae</taxon>
        <taxon>rosids</taxon>
        <taxon>fabids</taxon>
        <taxon>Fabales</taxon>
        <taxon>Fabaceae</taxon>
        <taxon>Papilionoideae</taxon>
        <taxon>50 kb inversion clade</taxon>
        <taxon>NPAAA clade</taxon>
        <taxon>Hologalegina</taxon>
        <taxon>IRL clade</taxon>
        <taxon>Fabeae</taxon>
        <taxon>Lathyrus</taxon>
    </lineage>
</organism>
<dbReference type="EMBL" id="JAMSHJ010000003">
    <property type="protein sequence ID" value="KAI5423987.1"/>
    <property type="molecule type" value="Genomic_DNA"/>
</dbReference>
<comment type="caution">
    <text evidence="1">The sequence shown here is derived from an EMBL/GenBank/DDBJ whole genome shotgun (WGS) entry which is preliminary data.</text>
</comment>
<name>A0A9D4XP78_PEA</name>
<gene>
    <name evidence="1" type="ORF">KIW84_030273</name>
</gene>
<evidence type="ECO:0000313" key="1">
    <source>
        <dbReference type="EMBL" id="KAI5423987.1"/>
    </source>
</evidence>
<dbReference type="Gramene" id="Psat03G0027300-T1">
    <property type="protein sequence ID" value="KAI5423987.1"/>
    <property type="gene ID" value="KIW84_030273"/>
</dbReference>
<evidence type="ECO:0000313" key="2">
    <source>
        <dbReference type="Proteomes" id="UP001058974"/>
    </source>
</evidence>
<dbReference type="AlphaFoldDB" id="A0A9D4XP78"/>
<reference evidence="1 2" key="1">
    <citation type="journal article" date="2022" name="Nat. Genet.">
        <title>Improved pea reference genome and pan-genome highlight genomic features and evolutionary characteristics.</title>
        <authorList>
            <person name="Yang T."/>
            <person name="Liu R."/>
            <person name="Luo Y."/>
            <person name="Hu S."/>
            <person name="Wang D."/>
            <person name="Wang C."/>
            <person name="Pandey M.K."/>
            <person name="Ge S."/>
            <person name="Xu Q."/>
            <person name="Li N."/>
            <person name="Li G."/>
            <person name="Huang Y."/>
            <person name="Saxena R.K."/>
            <person name="Ji Y."/>
            <person name="Li M."/>
            <person name="Yan X."/>
            <person name="He Y."/>
            <person name="Liu Y."/>
            <person name="Wang X."/>
            <person name="Xiang C."/>
            <person name="Varshney R.K."/>
            <person name="Ding H."/>
            <person name="Gao S."/>
            <person name="Zong X."/>
        </authorList>
    </citation>
    <scope>NUCLEOTIDE SEQUENCE [LARGE SCALE GENOMIC DNA]</scope>
    <source>
        <strain evidence="1 2">cv. Zhongwan 6</strain>
    </source>
</reference>
<keyword evidence="2" id="KW-1185">Reference proteome</keyword>
<sequence length="125" mass="13874">MAEMKSEEYCLKRVQLDDKYLGEETLGDANKDAIKTRNFYESLTSIDDSSSVNDGSKVHVGYQLSCGVSGAYREDTTLKACPKSEIVPCDDYKVAFKLNCGRLLHAFVVNVAPNGIRSLPVYGFY</sequence>